<evidence type="ECO:0000313" key="8">
    <source>
        <dbReference type="EMBL" id="CNE24524.1"/>
    </source>
</evidence>
<feature type="transmembrane region" description="Helical" evidence="7">
    <location>
        <begin position="166"/>
        <end position="185"/>
    </location>
</feature>
<dbReference type="EMBL" id="JAUEHU010000004">
    <property type="protein sequence ID" value="MDN0086790.1"/>
    <property type="molecule type" value="Genomic_DNA"/>
</dbReference>
<comment type="caution">
    <text evidence="9">The sequence shown here is derived from an EMBL/GenBank/DDBJ whole genome shotgun (WGS) entry which is preliminary data.</text>
</comment>
<dbReference type="Gene3D" id="1.20.1250.20">
    <property type="entry name" value="MFS general substrate transporter like domains"/>
    <property type="match status" value="1"/>
</dbReference>
<evidence type="ECO:0000256" key="6">
    <source>
        <dbReference type="ARBA" id="ARBA00023136"/>
    </source>
</evidence>
<keyword evidence="10" id="KW-1185">Reference proteome</keyword>
<feature type="transmembrane region" description="Helical" evidence="7">
    <location>
        <begin position="276"/>
        <end position="294"/>
    </location>
</feature>
<feature type="transmembrane region" description="Helical" evidence="7">
    <location>
        <begin position="94"/>
        <end position="116"/>
    </location>
</feature>
<dbReference type="RefSeq" id="WP_235786909.1">
    <property type="nucleotide sequence ID" value="NZ_CPYD01000003.1"/>
</dbReference>
<feature type="transmembrane region" description="Helical" evidence="7">
    <location>
        <begin position="38"/>
        <end position="56"/>
    </location>
</feature>
<dbReference type="GO" id="GO:0022857">
    <property type="term" value="F:transmembrane transporter activity"/>
    <property type="evidence" value="ECO:0007669"/>
    <property type="project" value="InterPro"/>
</dbReference>
<dbReference type="PANTHER" id="PTHR23517:SF3">
    <property type="entry name" value="INTEGRAL MEMBRANE TRANSPORT PROTEIN"/>
    <property type="match status" value="1"/>
</dbReference>
<protein>
    <submittedName>
        <fullName evidence="8">MFS family transporter</fullName>
    </submittedName>
    <submittedName>
        <fullName evidence="9">MFS transporter</fullName>
    </submittedName>
</protein>
<keyword evidence="4 7" id="KW-0812">Transmembrane</keyword>
<dbReference type="AlphaFoldDB" id="A0AAW7K7M1"/>
<proteinExistence type="predicted"/>
<name>A0AAW7K7M1_9GAMM</name>
<evidence type="ECO:0000256" key="7">
    <source>
        <dbReference type="SAM" id="Phobius"/>
    </source>
</evidence>
<reference evidence="8 10" key="1">
    <citation type="submission" date="2015-03" db="EMBL/GenBank/DDBJ databases">
        <authorList>
            <consortium name="Pathogen Informatics"/>
            <person name="Murphy D."/>
        </authorList>
    </citation>
    <scope>NUCLEOTIDE SEQUENCE [LARGE SCALE GENOMIC DNA]</scope>
    <source>
        <strain evidence="8">Type strain: CIP110231</strain>
        <strain evidence="10">type strain: CIP110231</strain>
    </source>
</reference>
<evidence type="ECO:0000256" key="1">
    <source>
        <dbReference type="ARBA" id="ARBA00004651"/>
    </source>
</evidence>
<feature type="transmembrane region" description="Helical" evidence="7">
    <location>
        <begin position="215"/>
        <end position="237"/>
    </location>
</feature>
<sequence length="393" mass="43668">MDKYSPLRSISIIFAGSSLAYYMLMTTLATYLYDYLNLSVATVGTIIFGYVFTSRLAKVALGPWFDRLTLRTSLTLSLSTAVVGFLLAASDKLIGIFAPWCLCIAGVGVSSIVLLTHSAIARQKQASSDASHAPADYSFIYVLMHGSALIAPAIGFNILLHYPGRLYWVIGSFYLALLLFCRFFLSEPHPPSVEKDKPIVIDFLIAFKKQHYCRFLLINSLLWMLYAQFFSTIPLYVHEILGAGSTITRFYMVEALSVMVLQYWVSAHINPRIQAYFPKVALAAFSLSFLLIYYAHNMVFILLAGCTFAFALMVFMPCSNAVNASFAEPGRFATYFGLVSLSATLGDSLGSILGMVCFDLLLQNEMLKHYFLWLAGITAALAILCRNPYNCPF</sequence>
<evidence type="ECO:0000256" key="4">
    <source>
        <dbReference type="ARBA" id="ARBA00022692"/>
    </source>
</evidence>
<dbReference type="InterPro" id="IPR036259">
    <property type="entry name" value="MFS_trans_sf"/>
</dbReference>
<organism evidence="9 11">
    <name type="scientific">Yersinia nurmii</name>
    <dbReference type="NCBI Taxonomy" id="685706"/>
    <lineage>
        <taxon>Bacteria</taxon>
        <taxon>Pseudomonadati</taxon>
        <taxon>Pseudomonadota</taxon>
        <taxon>Gammaproteobacteria</taxon>
        <taxon>Enterobacterales</taxon>
        <taxon>Yersiniaceae</taxon>
        <taxon>Yersinia</taxon>
    </lineage>
</organism>
<gene>
    <name evidence="8" type="ORF">ERS137967_01097</name>
    <name evidence="9" type="ORF">QVN42_05150</name>
</gene>
<keyword evidence="5 7" id="KW-1133">Transmembrane helix</keyword>
<feature type="transmembrane region" description="Helical" evidence="7">
    <location>
        <begin position="68"/>
        <end position="88"/>
    </location>
</feature>
<comment type="subcellular location">
    <subcellularLocation>
        <location evidence="1">Cell membrane</location>
        <topology evidence="1">Multi-pass membrane protein</topology>
    </subcellularLocation>
</comment>
<dbReference type="SUPFAM" id="SSF103473">
    <property type="entry name" value="MFS general substrate transporter"/>
    <property type="match status" value="1"/>
</dbReference>
<feature type="transmembrane region" description="Helical" evidence="7">
    <location>
        <begin position="137"/>
        <end position="160"/>
    </location>
</feature>
<evidence type="ECO:0000313" key="11">
    <source>
        <dbReference type="Proteomes" id="UP001167864"/>
    </source>
</evidence>
<evidence type="ECO:0000256" key="5">
    <source>
        <dbReference type="ARBA" id="ARBA00022989"/>
    </source>
</evidence>
<keyword evidence="2" id="KW-0813">Transport</keyword>
<dbReference type="InterPro" id="IPR011701">
    <property type="entry name" value="MFS"/>
</dbReference>
<evidence type="ECO:0000313" key="10">
    <source>
        <dbReference type="Proteomes" id="UP000040578"/>
    </source>
</evidence>
<feature type="transmembrane region" description="Helical" evidence="7">
    <location>
        <begin position="300"/>
        <end position="322"/>
    </location>
</feature>
<keyword evidence="3" id="KW-1003">Cell membrane</keyword>
<evidence type="ECO:0000313" key="9">
    <source>
        <dbReference type="EMBL" id="MDN0086790.1"/>
    </source>
</evidence>
<keyword evidence="6 7" id="KW-0472">Membrane</keyword>
<dbReference type="Pfam" id="PF07690">
    <property type="entry name" value="MFS_1"/>
    <property type="match status" value="1"/>
</dbReference>
<dbReference type="EMBL" id="CPYD01000003">
    <property type="protein sequence ID" value="CNE24524.1"/>
    <property type="molecule type" value="Genomic_DNA"/>
</dbReference>
<feature type="transmembrane region" description="Helical" evidence="7">
    <location>
        <begin position="334"/>
        <end position="358"/>
    </location>
</feature>
<dbReference type="InterPro" id="IPR050171">
    <property type="entry name" value="MFS_Transporters"/>
</dbReference>
<dbReference type="PANTHER" id="PTHR23517">
    <property type="entry name" value="RESISTANCE PROTEIN MDTM, PUTATIVE-RELATED-RELATED"/>
    <property type="match status" value="1"/>
</dbReference>
<dbReference type="Proteomes" id="UP001167864">
    <property type="component" value="Unassembled WGS sequence"/>
</dbReference>
<feature type="transmembrane region" description="Helical" evidence="7">
    <location>
        <begin position="370"/>
        <end position="389"/>
    </location>
</feature>
<dbReference type="Proteomes" id="UP000040578">
    <property type="component" value="Unassembled WGS sequence"/>
</dbReference>
<evidence type="ECO:0000256" key="2">
    <source>
        <dbReference type="ARBA" id="ARBA00022448"/>
    </source>
</evidence>
<accession>A0AAW7K7M1</accession>
<feature type="transmembrane region" description="Helical" evidence="7">
    <location>
        <begin position="12"/>
        <end position="32"/>
    </location>
</feature>
<evidence type="ECO:0000256" key="3">
    <source>
        <dbReference type="ARBA" id="ARBA00022475"/>
    </source>
</evidence>
<reference evidence="9" key="2">
    <citation type="submission" date="2023-06" db="EMBL/GenBank/DDBJ databases">
        <authorList>
            <person name="Polev D.E."/>
            <person name="Saitova A.T."/>
            <person name="Bogumilchik E.A."/>
            <person name="Kokorina G.I."/>
            <person name="Voskresenskaia E.A."/>
        </authorList>
    </citation>
    <scope>NUCLEOTIDE SEQUENCE</scope>
    <source>
        <strain evidence="9">2145 StPb PI</strain>
    </source>
</reference>
<dbReference type="GO" id="GO:0005886">
    <property type="term" value="C:plasma membrane"/>
    <property type="evidence" value="ECO:0007669"/>
    <property type="project" value="UniProtKB-SubCell"/>
</dbReference>
<feature type="transmembrane region" description="Helical" evidence="7">
    <location>
        <begin position="243"/>
        <end position="264"/>
    </location>
</feature>